<protein>
    <submittedName>
        <fullName evidence="1">Uncharacterized protein</fullName>
    </submittedName>
</protein>
<proteinExistence type="predicted"/>
<keyword evidence="2" id="KW-1185">Reference proteome</keyword>
<evidence type="ECO:0000313" key="2">
    <source>
        <dbReference type="Proteomes" id="UP000245119"/>
    </source>
</evidence>
<organism evidence="1 2">
    <name type="scientific">Pomacea canaliculata</name>
    <name type="common">Golden apple snail</name>
    <dbReference type="NCBI Taxonomy" id="400727"/>
    <lineage>
        <taxon>Eukaryota</taxon>
        <taxon>Metazoa</taxon>
        <taxon>Spiralia</taxon>
        <taxon>Lophotrochozoa</taxon>
        <taxon>Mollusca</taxon>
        <taxon>Gastropoda</taxon>
        <taxon>Caenogastropoda</taxon>
        <taxon>Architaenioglossa</taxon>
        <taxon>Ampullarioidea</taxon>
        <taxon>Ampullariidae</taxon>
        <taxon>Pomacea</taxon>
    </lineage>
</organism>
<name>A0A2T7NQW3_POMCA</name>
<dbReference type="Proteomes" id="UP000245119">
    <property type="component" value="Linkage Group LG10"/>
</dbReference>
<dbReference type="EMBL" id="PZQS01000010">
    <property type="protein sequence ID" value="PVD23560.1"/>
    <property type="molecule type" value="Genomic_DNA"/>
</dbReference>
<reference evidence="1 2" key="1">
    <citation type="submission" date="2018-04" db="EMBL/GenBank/DDBJ databases">
        <title>The genome of golden apple snail Pomacea canaliculata provides insight into stress tolerance and invasive adaptation.</title>
        <authorList>
            <person name="Liu C."/>
            <person name="Liu B."/>
            <person name="Ren Y."/>
            <person name="Zhang Y."/>
            <person name="Wang H."/>
            <person name="Li S."/>
            <person name="Jiang F."/>
            <person name="Yin L."/>
            <person name="Zhang G."/>
            <person name="Qian W."/>
            <person name="Fan W."/>
        </authorList>
    </citation>
    <scope>NUCLEOTIDE SEQUENCE [LARGE SCALE GENOMIC DNA]</scope>
    <source>
        <strain evidence="1">SZHN2017</strain>
        <tissue evidence="1">Muscle</tissue>
    </source>
</reference>
<comment type="caution">
    <text evidence="1">The sequence shown here is derived from an EMBL/GenBank/DDBJ whole genome shotgun (WGS) entry which is preliminary data.</text>
</comment>
<gene>
    <name evidence="1" type="ORF">C0Q70_16832</name>
</gene>
<evidence type="ECO:0000313" key="1">
    <source>
        <dbReference type="EMBL" id="PVD23560.1"/>
    </source>
</evidence>
<accession>A0A2T7NQW3</accession>
<sequence length="159" mass="18358">MCKRNDVSTVSRSNEIRNQTPSPEVLFDSLFLRFDSIFHPEIPSYIVSEIEISIKSCEILRVTKVQSLVYAWVPTTERKEKERTTVGPSSMHHYAQWRTSTVGDVPDEKPRAQAHTQEDKAVWRQWGMRGRAYVLLTTPSIETTVHLEENIKTSRLQPS</sequence>
<dbReference type="AlphaFoldDB" id="A0A2T7NQW3"/>